<dbReference type="GO" id="GO:0016787">
    <property type="term" value="F:hydrolase activity"/>
    <property type="evidence" value="ECO:0007669"/>
    <property type="project" value="UniProtKB-KW"/>
</dbReference>
<proteinExistence type="inferred from homology"/>
<dbReference type="PANTHER" id="PTHR34405">
    <property type="entry name" value="CRISPR-ASSOCIATED ENDORIBONUCLEASE CAS2"/>
    <property type="match status" value="1"/>
</dbReference>
<dbReference type="Gene3D" id="3.30.70.240">
    <property type="match status" value="1"/>
</dbReference>
<evidence type="ECO:0000256" key="6">
    <source>
        <dbReference type="ARBA" id="ARBA00022842"/>
    </source>
</evidence>
<evidence type="ECO:0000256" key="7">
    <source>
        <dbReference type="ARBA" id="ARBA00023118"/>
    </source>
</evidence>
<dbReference type="CDD" id="cd09725">
    <property type="entry name" value="Cas2_I_II_III"/>
    <property type="match status" value="1"/>
</dbReference>
<dbReference type="NCBIfam" id="TIGR01573">
    <property type="entry name" value="cas2"/>
    <property type="match status" value="1"/>
</dbReference>
<keyword evidence="6 8" id="KW-0460">Magnesium</keyword>
<dbReference type="GO" id="GO:0046872">
    <property type="term" value="F:metal ion binding"/>
    <property type="evidence" value="ECO:0007669"/>
    <property type="project" value="UniProtKB-UniRule"/>
</dbReference>
<protein>
    <recommendedName>
        <fullName evidence="8">CRISPR-associated endoribonuclease Cas2</fullName>
        <ecNumber evidence="8">3.1.-.-</ecNumber>
    </recommendedName>
</protein>
<organism evidence="10 12">
    <name type="scientific">Methanohalophilus euhalobius</name>
    <dbReference type="NCBI Taxonomy" id="51203"/>
    <lineage>
        <taxon>Archaea</taxon>
        <taxon>Methanobacteriati</taxon>
        <taxon>Methanobacteriota</taxon>
        <taxon>Stenosarchaea group</taxon>
        <taxon>Methanomicrobia</taxon>
        <taxon>Methanosarcinales</taxon>
        <taxon>Methanosarcinaceae</taxon>
        <taxon>Methanohalophilus</taxon>
    </lineage>
</organism>
<dbReference type="GO" id="GO:0043571">
    <property type="term" value="P:maintenance of CRISPR repeat elements"/>
    <property type="evidence" value="ECO:0007669"/>
    <property type="project" value="UniProtKB-UniRule"/>
</dbReference>
<dbReference type="OrthoDB" id="75992at2157"/>
<dbReference type="SUPFAM" id="SSF143430">
    <property type="entry name" value="TTP0101/SSO1404-like"/>
    <property type="match status" value="1"/>
</dbReference>
<gene>
    <name evidence="8" type="primary">cas2</name>
    <name evidence="9" type="ORF">B0H22_10925</name>
    <name evidence="11" type="ORF">C7960_1774</name>
    <name evidence="10" type="ORF">SAMN06295989_10656</name>
</gene>
<keyword evidence="4 8" id="KW-0255">Endonuclease</keyword>
<dbReference type="EC" id="3.1.-.-" evidence="8"/>
<evidence type="ECO:0000256" key="3">
    <source>
        <dbReference type="ARBA" id="ARBA00022723"/>
    </source>
</evidence>
<evidence type="ECO:0000256" key="5">
    <source>
        <dbReference type="ARBA" id="ARBA00022801"/>
    </source>
</evidence>
<accession>A0A285G2U3</accession>
<reference evidence="12" key="1">
    <citation type="submission" date="2017-09" db="EMBL/GenBank/DDBJ databases">
        <authorList>
            <person name="Varghese N."/>
            <person name="Submissions S."/>
        </authorList>
    </citation>
    <scope>NUCLEOTIDE SEQUENCE [LARGE SCALE GENOMIC DNA]</scope>
    <source>
        <strain evidence="12">WG-1MB</strain>
    </source>
</reference>
<reference evidence="9 13" key="3">
    <citation type="submission" date="2018-02" db="EMBL/GenBank/DDBJ databases">
        <title>Subsurface microbial communities from deep shales in Ohio and West Virginia, USA.</title>
        <authorList>
            <person name="Wrighton K."/>
        </authorList>
    </citation>
    <scope>NUCLEOTIDE SEQUENCE [LARGE SCALE GENOMIC DNA]</scope>
    <source>
        <strain evidence="9 13">DSM 10369</strain>
        <strain evidence="11 14">WG1_MB</strain>
    </source>
</reference>
<dbReference type="PANTHER" id="PTHR34405:SF3">
    <property type="entry name" value="CRISPR-ASSOCIATED ENDORIBONUCLEASE CAS2 3"/>
    <property type="match status" value="1"/>
</dbReference>
<evidence type="ECO:0000256" key="8">
    <source>
        <dbReference type="HAMAP-Rule" id="MF_01471"/>
    </source>
</evidence>
<evidence type="ECO:0000313" key="12">
    <source>
        <dbReference type="Proteomes" id="UP000217726"/>
    </source>
</evidence>
<dbReference type="AlphaFoldDB" id="A0A285G2U3"/>
<evidence type="ECO:0000313" key="10">
    <source>
        <dbReference type="EMBL" id="SNY16761.1"/>
    </source>
</evidence>
<feature type="binding site" evidence="8">
    <location>
        <position position="13"/>
    </location>
    <ligand>
        <name>Mg(2+)</name>
        <dbReference type="ChEBI" id="CHEBI:18420"/>
        <note>catalytic</note>
    </ligand>
</feature>
<reference evidence="10" key="2">
    <citation type="submission" date="2017-09" db="EMBL/GenBank/DDBJ databases">
        <authorList>
            <person name="Ehlers B."/>
            <person name="Leendertz F.H."/>
        </authorList>
    </citation>
    <scope>NUCLEOTIDE SEQUENCE [LARGE SCALE GENOMIC DNA]</scope>
    <source>
        <strain evidence="10">WG-1MB</strain>
    </source>
</reference>
<evidence type="ECO:0000256" key="2">
    <source>
        <dbReference type="ARBA" id="ARBA00022722"/>
    </source>
</evidence>
<keyword evidence="2 8" id="KW-0540">Nuclease</keyword>
<evidence type="ECO:0000313" key="14">
    <source>
        <dbReference type="Proteomes" id="UP000295404"/>
    </source>
</evidence>
<dbReference type="RefSeq" id="WP_181079351.1">
    <property type="nucleotide sequence ID" value="NZ_OBDR01000006.1"/>
</dbReference>
<dbReference type="EMBL" id="PVBU01000009">
    <property type="protein sequence ID" value="PQV42088.1"/>
    <property type="molecule type" value="Genomic_DNA"/>
</dbReference>
<dbReference type="Pfam" id="PF09827">
    <property type="entry name" value="CRISPR_Cas2"/>
    <property type="match status" value="1"/>
</dbReference>
<comment type="subunit">
    <text evidence="8">Homodimer, forms a heterotetramer with a Cas1 homodimer.</text>
</comment>
<evidence type="ECO:0000313" key="9">
    <source>
        <dbReference type="EMBL" id="PQV42088.1"/>
    </source>
</evidence>
<evidence type="ECO:0000313" key="13">
    <source>
        <dbReference type="Proteomes" id="UP000251060"/>
    </source>
</evidence>
<dbReference type="EMBL" id="OBDR01000006">
    <property type="protein sequence ID" value="SNY16761.1"/>
    <property type="molecule type" value="Genomic_DNA"/>
</dbReference>
<dbReference type="Proteomes" id="UP000217726">
    <property type="component" value="Unassembled WGS sequence"/>
</dbReference>
<keyword evidence="7 8" id="KW-0051">Antiviral defense</keyword>
<dbReference type="Proteomes" id="UP000295404">
    <property type="component" value="Unassembled WGS sequence"/>
</dbReference>
<evidence type="ECO:0000256" key="4">
    <source>
        <dbReference type="ARBA" id="ARBA00022759"/>
    </source>
</evidence>
<comment type="function">
    <text evidence="8">CRISPR (clustered regularly interspaced short palindromic repeat), is an adaptive immune system that provides protection against mobile genetic elements (viruses, transposable elements and conjugative plasmids). CRISPR clusters contain sequences complementary to antecedent mobile elements and target invading nucleic acids. CRISPR clusters are transcribed and processed into CRISPR RNA (crRNA). Functions as a ssRNA-specific endoribonuclease. Involved in the integration of spacer DNA into the CRISPR cassette.</text>
</comment>
<dbReference type="GO" id="GO:0004521">
    <property type="term" value="F:RNA endonuclease activity"/>
    <property type="evidence" value="ECO:0007669"/>
    <property type="project" value="InterPro"/>
</dbReference>
<keyword evidence="12" id="KW-1185">Reference proteome</keyword>
<keyword evidence="5 8" id="KW-0378">Hydrolase</keyword>
<keyword evidence="3 8" id="KW-0479">Metal-binding</keyword>
<evidence type="ECO:0000256" key="1">
    <source>
        <dbReference type="ARBA" id="ARBA00001946"/>
    </source>
</evidence>
<dbReference type="EMBL" id="SMMS01000001">
    <property type="protein sequence ID" value="TCL12512.1"/>
    <property type="molecule type" value="Genomic_DNA"/>
</dbReference>
<dbReference type="Proteomes" id="UP000251060">
    <property type="component" value="Unassembled WGS sequence"/>
</dbReference>
<comment type="similarity">
    <text evidence="8">Belongs to the CRISPR-associated endoribonuclease Cas2 protein family.</text>
</comment>
<dbReference type="GO" id="GO:0051607">
    <property type="term" value="P:defense response to virus"/>
    <property type="evidence" value="ECO:0007669"/>
    <property type="project" value="UniProtKB-UniRule"/>
</dbReference>
<comment type="cofactor">
    <cofactor evidence="1 8">
        <name>Mg(2+)</name>
        <dbReference type="ChEBI" id="CHEBI:18420"/>
    </cofactor>
</comment>
<evidence type="ECO:0000313" key="11">
    <source>
        <dbReference type="EMBL" id="TCL12512.1"/>
    </source>
</evidence>
<dbReference type="InterPro" id="IPR021127">
    <property type="entry name" value="CRISPR_associated_Cas2"/>
</dbReference>
<name>A0A285G2U3_9EURY</name>
<sequence>MFLPSKYIVVAYDIENDRTRLQIADILQYYGLMRIQYSVFAGEIPSNKINELSSLLFDSNLAETDNITVFPLCRECLNNVLTLEPLPQEIKHLSL</sequence>
<dbReference type="InterPro" id="IPR019199">
    <property type="entry name" value="Virulence_VapD/CRISPR_Cas2"/>
</dbReference>
<dbReference type="HAMAP" id="MF_01471">
    <property type="entry name" value="Cas2"/>
    <property type="match status" value="1"/>
</dbReference>